<accession>A0A0S2MW89</accession>
<protein>
    <submittedName>
        <fullName evidence="1">Uncharacterized protein</fullName>
    </submittedName>
</protein>
<gene>
    <name evidence="1" type="ORF">Phi4113_173</name>
</gene>
<evidence type="ECO:0000313" key="2">
    <source>
        <dbReference type="Proteomes" id="UP000229115"/>
    </source>
</evidence>
<organism evidence="1 2">
    <name type="scientific">Cellulophaga phage phi4:1_13</name>
    <dbReference type="NCBI Taxonomy" id="1747284"/>
    <lineage>
        <taxon>Viruses</taxon>
        <taxon>Duplodnaviria</taxon>
        <taxon>Heunggongvirae</taxon>
        <taxon>Uroviricota</taxon>
        <taxon>Caudoviricetes</taxon>
        <taxon>Lightbulbvirus</taxon>
        <taxon>Lightbulbvirus Cba41</taxon>
    </lineage>
</organism>
<dbReference type="Proteomes" id="UP000229115">
    <property type="component" value="Segment"/>
</dbReference>
<reference evidence="1 2" key="1">
    <citation type="submission" date="2015-10" db="EMBL/GenBank/DDBJ databases">
        <title>Large-scale maps of variable infection efficiencies in aquatic Bacteriodetes phage-host model systems.</title>
        <authorList>
            <person name="Holmfeldt K."/>
            <person name="Solonenko N."/>
            <person name="Howard-Varona C."/>
            <person name="Moreno M."/>
            <person name="Malmstrom R.R."/>
            <person name="Blow M.J."/>
            <person name="Sullivan M.B."/>
        </authorList>
    </citation>
    <scope>NUCLEOTIDE SEQUENCE [LARGE SCALE GENOMIC DNA]</scope>
</reference>
<proteinExistence type="predicted"/>
<name>A0A0S2MW89_9CAUD</name>
<evidence type="ECO:0000313" key="1">
    <source>
        <dbReference type="EMBL" id="ALO80182.1"/>
    </source>
</evidence>
<sequence>MIRLNKYYTISSDKNNWILNYEKERFDEVKGKTITSKDEWFFSKLEDALKNFINASIKDVEKGQTILDAINSAHETIKNVKWDK</sequence>
<dbReference type="EMBL" id="KT962245">
    <property type="protein sequence ID" value="ALO80182.1"/>
    <property type="molecule type" value="Genomic_RNA"/>
</dbReference>